<dbReference type="Proteomes" id="UP000887565">
    <property type="component" value="Unplaced"/>
</dbReference>
<accession>A0A915IP17</accession>
<name>A0A915IP17_ROMCU</name>
<evidence type="ECO:0000313" key="2">
    <source>
        <dbReference type="WBParaSite" id="nRc.2.0.1.t15188-RA"/>
    </source>
</evidence>
<proteinExistence type="predicted"/>
<sequence>SVECSFVEQLKVTKTAALLWLKICPTTTTLQANAGILIDQTNSPDSAIPSSSSKAGFWWISAAMPSAIATEASFNITASNIRGKTQKLQCFEGALYLWYNLF</sequence>
<protein>
    <submittedName>
        <fullName evidence="2">Uncharacterized protein</fullName>
    </submittedName>
</protein>
<dbReference type="AlphaFoldDB" id="A0A915IP17"/>
<dbReference type="WBParaSite" id="nRc.2.0.1.t15188-RA">
    <property type="protein sequence ID" value="nRc.2.0.1.t15188-RA"/>
    <property type="gene ID" value="nRc.2.0.1.g15188"/>
</dbReference>
<organism evidence="1 2">
    <name type="scientific">Romanomermis culicivorax</name>
    <name type="common">Nematode worm</name>
    <dbReference type="NCBI Taxonomy" id="13658"/>
    <lineage>
        <taxon>Eukaryota</taxon>
        <taxon>Metazoa</taxon>
        <taxon>Ecdysozoa</taxon>
        <taxon>Nematoda</taxon>
        <taxon>Enoplea</taxon>
        <taxon>Dorylaimia</taxon>
        <taxon>Mermithida</taxon>
        <taxon>Mermithoidea</taxon>
        <taxon>Mermithidae</taxon>
        <taxon>Romanomermis</taxon>
    </lineage>
</organism>
<evidence type="ECO:0000313" key="1">
    <source>
        <dbReference type="Proteomes" id="UP000887565"/>
    </source>
</evidence>
<keyword evidence="1" id="KW-1185">Reference proteome</keyword>
<reference evidence="2" key="1">
    <citation type="submission" date="2022-11" db="UniProtKB">
        <authorList>
            <consortium name="WormBaseParasite"/>
        </authorList>
    </citation>
    <scope>IDENTIFICATION</scope>
</reference>